<feature type="transmembrane region" description="Helical" evidence="6">
    <location>
        <begin position="621"/>
        <end position="642"/>
    </location>
</feature>
<feature type="transmembrane region" description="Helical" evidence="6">
    <location>
        <begin position="755"/>
        <end position="776"/>
    </location>
</feature>
<keyword evidence="2 6" id="KW-0812">Transmembrane</keyword>
<evidence type="ECO:0000256" key="3">
    <source>
        <dbReference type="ARBA" id="ARBA00022989"/>
    </source>
</evidence>
<feature type="transmembrane region" description="Helical" evidence="6">
    <location>
        <begin position="648"/>
        <end position="668"/>
    </location>
</feature>
<dbReference type="Pfam" id="PF07690">
    <property type="entry name" value="MFS_1"/>
    <property type="match status" value="2"/>
</dbReference>
<dbReference type="InterPro" id="IPR036259">
    <property type="entry name" value="MFS_trans_sf"/>
</dbReference>
<evidence type="ECO:0000256" key="5">
    <source>
        <dbReference type="SAM" id="MobiDB-lite"/>
    </source>
</evidence>
<dbReference type="Gene3D" id="1.20.1720.10">
    <property type="entry name" value="Multidrug resistance protein D"/>
    <property type="match status" value="2"/>
</dbReference>
<evidence type="ECO:0000313" key="8">
    <source>
        <dbReference type="EMBL" id="PPQ69722.1"/>
    </source>
</evidence>
<reference evidence="8 9" key="1">
    <citation type="journal article" date="2018" name="Evol. Lett.">
        <title>Horizontal gene cluster transfer increased hallucinogenic mushroom diversity.</title>
        <authorList>
            <person name="Reynolds H.T."/>
            <person name="Vijayakumar V."/>
            <person name="Gluck-Thaler E."/>
            <person name="Korotkin H.B."/>
            <person name="Matheny P.B."/>
            <person name="Slot J.C."/>
        </authorList>
    </citation>
    <scope>NUCLEOTIDE SEQUENCE [LARGE SCALE GENOMIC DNA]</scope>
    <source>
        <strain evidence="8 9">SRW20</strain>
    </source>
</reference>
<dbReference type="PANTHER" id="PTHR23502">
    <property type="entry name" value="MAJOR FACILITATOR SUPERFAMILY"/>
    <property type="match status" value="1"/>
</dbReference>
<feature type="transmembrane region" description="Helical" evidence="6">
    <location>
        <begin position="184"/>
        <end position="206"/>
    </location>
</feature>
<dbReference type="Proteomes" id="UP000284706">
    <property type="component" value="Unassembled WGS sequence"/>
</dbReference>
<feature type="transmembrane region" description="Helical" evidence="6">
    <location>
        <begin position="859"/>
        <end position="885"/>
    </location>
</feature>
<dbReference type="OrthoDB" id="2585655at2759"/>
<comment type="subcellular location">
    <subcellularLocation>
        <location evidence="1">Membrane</location>
        <topology evidence="1">Multi-pass membrane protein</topology>
    </subcellularLocation>
</comment>
<feature type="transmembrane region" description="Helical" evidence="6">
    <location>
        <begin position="788"/>
        <end position="808"/>
    </location>
</feature>
<keyword evidence="3 6" id="KW-1133">Transmembrane helix</keyword>
<dbReference type="GO" id="GO:0022857">
    <property type="term" value="F:transmembrane transporter activity"/>
    <property type="evidence" value="ECO:0007669"/>
    <property type="project" value="InterPro"/>
</dbReference>
<feature type="compositionally biased region" description="Low complexity" evidence="5">
    <location>
        <begin position="449"/>
        <end position="459"/>
    </location>
</feature>
<dbReference type="AlphaFoldDB" id="A0A409VTX2"/>
<dbReference type="PROSITE" id="PS50850">
    <property type="entry name" value="MFS"/>
    <property type="match status" value="1"/>
</dbReference>
<feature type="domain" description="Major facilitator superfamily (MFS) profile" evidence="7">
    <location>
        <begin position="494"/>
        <end position="950"/>
    </location>
</feature>
<evidence type="ECO:0000256" key="2">
    <source>
        <dbReference type="ARBA" id="ARBA00022692"/>
    </source>
</evidence>
<feature type="transmembrane region" description="Helical" evidence="6">
    <location>
        <begin position="925"/>
        <end position="946"/>
    </location>
</feature>
<feature type="transmembrane region" description="Helical" evidence="6">
    <location>
        <begin position="558"/>
        <end position="577"/>
    </location>
</feature>
<dbReference type="GO" id="GO:0005886">
    <property type="term" value="C:plasma membrane"/>
    <property type="evidence" value="ECO:0007669"/>
    <property type="project" value="TreeGrafter"/>
</dbReference>
<comment type="caution">
    <text evidence="8">The sequence shown here is derived from an EMBL/GenBank/DDBJ whole genome shotgun (WGS) entry which is preliminary data.</text>
</comment>
<evidence type="ECO:0000313" key="9">
    <source>
        <dbReference type="Proteomes" id="UP000284706"/>
    </source>
</evidence>
<dbReference type="CDD" id="cd17323">
    <property type="entry name" value="MFS_Tpo1_MDR_like"/>
    <property type="match status" value="1"/>
</dbReference>
<organism evidence="8 9">
    <name type="scientific">Gymnopilus dilepis</name>
    <dbReference type="NCBI Taxonomy" id="231916"/>
    <lineage>
        <taxon>Eukaryota</taxon>
        <taxon>Fungi</taxon>
        <taxon>Dikarya</taxon>
        <taxon>Basidiomycota</taxon>
        <taxon>Agaricomycotina</taxon>
        <taxon>Agaricomycetes</taxon>
        <taxon>Agaricomycetidae</taxon>
        <taxon>Agaricales</taxon>
        <taxon>Agaricineae</taxon>
        <taxon>Hymenogastraceae</taxon>
        <taxon>Gymnopilus</taxon>
    </lineage>
</organism>
<feature type="transmembrane region" description="Helical" evidence="6">
    <location>
        <begin position="493"/>
        <end position="511"/>
    </location>
</feature>
<evidence type="ECO:0000256" key="1">
    <source>
        <dbReference type="ARBA" id="ARBA00004141"/>
    </source>
</evidence>
<dbReference type="InterPro" id="IPR011701">
    <property type="entry name" value="MFS"/>
</dbReference>
<sequence length="976" mass="105932">MAAKKQKLEDDSSFQVSPLEPPKPAVVKPRTDTSDVLSLTPTVVAEPCYDIEHVPVDNDPRAWSELRKTCTLILISFASLVATLGSNIQNPAVVQMEANLHATTSQFSLSISTFILIQGLMSMAWSAVSEFKGRKAFQTESLHFFSVIGFRALQAAGSSAVLAIGAASLADIYEPAERGRKMGIYYVAPLLGPAFGPVFGGILTSAWGWRAIFWFLAVVAGVMLLAFTFLFQDTFRRERSLTYQSVLKKKLRNAQAPSDSKPQVRESDDVNNLNADVEKEFRIHALRNAQDSFELSVSDIDPITPLIQVVRRRNNFLVLLSSGLLFAYGFLVSYTTSRTLGGSYGYKPLRIGLVTLSYGAGGFLNIWIYSITLAYIVDANRGRSSTAVAANSAFRGVLAFIAAETAVPLQESLGDGWLYTIWFRMATLSFGNDQAPTISTEDSGPPKSSQPAGAPEGSSAAPTIIQKAELSFDIEHVPVKDDPRAWSSLRKNATLLLIAFASMIAALSANIQNPAVQQMEAELPATSSQFSLSISIFILIQGVMPLLWTAVSEVKGRKIVYVVSVGLFTIGSIIVALSHGIGPVIGLRALQAAGSSAVMAIGATSLADIFDPHERGRKMGIYYVAPLLGPAVGPILGGFLTAVWNWRAIFWFLAIFGGSIVLAFIFLFKDTFRKERSLVYQSLLKQRLRESIAVAPPERNGSPSAKESRCDIDIEKNPSVETVDATQVADELRLSITDVNPIKPLILVLSRKNNLLVLMCSGVQFAYAYMIAYATARTLDTSYHYGPLKIGLVTLSFGVGCAFGSILGGRWSDRELARLKAANGGRSYPEMRLPSKRLGIFLLPPCVVAYGWLCREKVHISAICVFLFLGGFFSIWMYAITLAYIVDSNTGRSSTAVATNSAFRGTFACIATEIVVPLQDGLGDGWLYTIMGGVLTLTGAGMLLLACRGAEWREAAEQREKINDMKSASVQPSLNE</sequence>
<dbReference type="InterPro" id="IPR020846">
    <property type="entry name" value="MFS_dom"/>
</dbReference>
<feature type="compositionally biased region" description="Basic and acidic residues" evidence="5">
    <location>
        <begin position="1"/>
        <end position="10"/>
    </location>
</feature>
<accession>A0A409VTX2</accession>
<keyword evidence="9" id="KW-1185">Reference proteome</keyword>
<gene>
    <name evidence="8" type="ORF">CVT26_001639</name>
</gene>
<dbReference type="SUPFAM" id="SSF103473">
    <property type="entry name" value="MFS general substrate transporter"/>
    <property type="match status" value="2"/>
</dbReference>
<proteinExistence type="predicted"/>
<feature type="transmembrane region" description="Helical" evidence="6">
    <location>
        <begin position="356"/>
        <end position="377"/>
    </location>
</feature>
<evidence type="ECO:0000256" key="4">
    <source>
        <dbReference type="ARBA" id="ARBA00023136"/>
    </source>
</evidence>
<dbReference type="PANTHER" id="PTHR23502:SF5">
    <property type="entry name" value="QUINIDINE RESISTANCE PROTEIN 3"/>
    <property type="match status" value="1"/>
</dbReference>
<protein>
    <recommendedName>
        <fullName evidence="7">Major facilitator superfamily (MFS) profile domain-containing protein</fullName>
    </recommendedName>
</protein>
<feature type="transmembrane region" description="Helical" evidence="6">
    <location>
        <begin position="531"/>
        <end position="551"/>
    </location>
</feature>
<dbReference type="EMBL" id="NHYE01005564">
    <property type="protein sequence ID" value="PPQ69722.1"/>
    <property type="molecule type" value="Genomic_DNA"/>
</dbReference>
<keyword evidence="4 6" id="KW-0472">Membrane</keyword>
<dbReference type="Gene3D" id="1.20.1250.20">
    <property type="entry name" value="MFS general substrate transporter like domains"/>
    <property type="match status" value="1"/>
</dbReference>
<feature type="transmembrane region" description="Helical" evidence="6">
    <location>
        <begin position="212"/>
        <end position="231"/>
    </location>
</feature>
<evidence type="ECO:0000259" key="7">
    <source>
        <dbReference type="PROSITE" id="PS50850"/>
    </source>
</evidence>
<dbReference type="InParanoid" id="A0A409VTX2"/>
<feature type="region of interest" description="Disordered" evidence="5">
    <location>
        <begin position="434"/>
        <end position="459"/>
    </location>
</feature>
<feature type="transmembrane region" description="Helical" evidence="6">
    <location>
        <begin position="589"/>
        <end position="609"/>
    </location>
</feature>
<feature type="transmembrane region" description="Helical" evidence="6">
    <location>
        <begin position="108"/>
        <end position="128"/>
    </location>
</feature>
<feature type="transmembrane region" description="Helical" evidence="6">
    <location>
        <begin position="316"/>
        <end position="336"/>
    </location>
</feature>
<evidence type="ECO:0000256" key="6">
    <source>
        <dbReference type="SAM" id="Phobius"/>
    </source>
</evidence>
<dbReference type="STRING" id="231916.A0A409VTX2"/>
<feature type="region of interest" description="Disordered" evidence="5">
    <location>
        <begin position="1"/>
        <end position="32"/>
    </location>
</feature>
<name>A0A409VTX2_9AGAR</name>